<dbReference type="RefSeq" id="XP_011207052.2">
    <property type="nucleotide sequence ID" value="XM_011208750.4"/>
</dbReference>
<organism evidence="3">
    <name type="scientific">Bactrocera dorsalis</name>
    <name type="common">Oriental fruit fly</name>
    <name type="synonym">Dacus dorsalis</name>
    <dbReference type="NCBI Taxonomy" id="27457"/>
    <lineage>
        <taxon>Eukaryota</taxon>
        <taxon>Metazoa</taxon>
        <taxon>Ecdysozoa</taxon>
        <taxon>Arthropoda</taxon>
        <taxon>Hexapoda</taxon>
        <taxon>Insecta</taxon>
        <taxon>Pterygota</taxon>
        <taxon>Neoptera</taxon>
        <taxon>Endopterygota</taxon>
        <taxon>Diptera</taxon>
        <taxon>Brachycera</taxon>
        <taxon>Muscomorpha</taxon>
        <taxon>Tephritoidea</taxon>
        <taxon>Tephritidae</taxon>
        <taxon>Bactrocera</taxon>
        <taxon>Bactrocera</taxon>
    </lineage>
</organism>
<dbReference type="OrthoDB" id="6340082at2759"/>
<keyword evidence="1" id="KW-0732">Signal</keyword>
<dbReference type="SMART" id="SM00034">
    <property type="entry name" value="CLECT"/>
    <property type="match status" value="1"/>
</dbReference>
<protein>
    <submittedName>
        <fullName evidence="3">Lectin subunit alpha</fullName>
    </submittedName>
</protein>
<sequence length="204" mass="22961">MADVQYIPFILLFINASLFAASSTSIQEVEDVDLQPFIKVGSKYYLVTQGLKLDWFGAAHFCRSYDSDLLTIESLAEKNALFSYLKSMFSDLHVWTSSNDLSVEGTYMSLNSGRPMLYTFWGHNEPNNAGDAEDCVQVVLHNDIFVMNDNNCAKEMQIICEKRSPLNARNFATKSNCENVTAECGFTKLVEVFLQSANILNCRT</sequence>
<dbReference type="GeneID" id="105228781"/>
<dbReference type="InterPro" id="IPR001304">
    <property type="entry name" value="C-type_lectin-like"/>
</dbReference>
<feature type="chain" id="PRO_5044537884" evidence="1">
    <location>
        <begin position="24"/>
        <end position="204"/>
    </location>
</feature>
<dbReference type="InterPro" id="IPR016187">
    <property type="entry name" value="CTDL_fold"/>
</dbReference>
<evidence type="ECO:0000256" key="1">
    <source>
        <dbReference type="SAM" id="SignalP"/>
    </source>
</evidence>
<dbReference type="Pfam" id="PF00059">
    <property type="entry name" value="Lectin_C"/>
    <property type="match status" value="1"/>
</dbReference>
<dbReference type="Gene3D" id="3.10.100.10">
    <property type="entry name" value="Mannose-Binding Protein A, subunit A"/>
    <property type="match status" value="1"/>
</dbReference>
<dbReference type="PROSITE" id="PS50041">
    <property type="entry name" value="C_TYPE_LECTIN_2"/>
    <property type="match status" value="1"/>
</dbReference>
<dbReference type="SUPFAM" id="SSF56436">
    <property type="entry name" value="C-type lectin-like"/>
    <property type="match status" value="1"/>
</dbReference>
<evidence type="ECO:0000259" key="2">
    <source>
        <dbReference type="PROSITE" id="PS50041"/>
    </source>
</evidence>
<evidence type="ECO:0000313" key="3">
    <source>
        <dbReference type="EMBL" id="JAC55305.1"/>
    </source>
</evidence>
<feature type="signal peptide" evidence="1">
    <location>
        <begin position="1"/>
        <end position="23"/>
    </location>
</feature>
<dbReference type="AlphaFoldDB" id="A0A034WMB7"/>
<dbReference type="KEGG" id="bdr:105228781"/>
<dbReference type="InterPro" id="IPR050111">
    <property type="entry name" value="C-type_lectin/snaclec_domain"/>
</dbReference>
<dbReference type="InterPro" id="IPR016186">
    <property type="entry name" value="C-type_lectin-like/link_sf"/>
</dbReference>
<accession>A0A034WMB7</accession>
<feature type="domain" description="C-type lectin" evidence="2">
    <location>
        <begin position="40"/>
        <end position="161"/>
    </location>
</feature>
<dbReference type="EMBL" id="GAKP01003647">
    <property type="protein sequence ID" value="JAC55305.1"/>
    <property type="molecule type" value="Transcribed_RNA"/>
</dbReference>
<name>A0A034WMB7_BACDO</name>
<reference evidence="3" key="1">
    <citation type="journal article" date="2014" name="BMC Genomics">
        <title>Characterizing the developmental transcriptome of the oriental fruit fly, Bactrocera dorsalis (Diptera: Tephritidae) through comparative genomic analysis with Drosophila melanogaster utilizing modENCODE datasets.</title>
        <authorList>
            <person name="Geib S.M."/>
            <person name="Calla B."/>
            <person name="Hall B."/>
            <person name="Hou S."/>
            <person name="Manoukis N.C."/>
        </authorList>
    </citation>
    <scope>NUCLEOTIDE SEQUENCE</scope>
    <source>
        <strain evidence="3">Punador</strain>
    </source>
</reference>
<dbReference type="CDD" id="cd00037">
    <property type="entry name" value="CLECT"/>
    <property type="match status" value="1"/>
</dbReference>
<dbReference type="PANTHER" id="PTHR22803">
    <property type="entry name" value="MANNOSE, PHOSPHOLIPASE, LECTIN RECEPTOR RELATED"/>
    <property type="match status" value="1"/>
</dbReference>
<gene>
    <name evidence="3" type="primary">LECA</name>
</gene>
<proteinExistence type="predicted"/>